<keyword evidence="1" id="KW-0175">Coiled coil</keyword>
<feature type="coiled-coil region" evidence="1">
    <location>
        <begin position="82"/>
        <end position="119"/>
    </location>
</feature>
<dbReference type="EMBL" id="HF936539">
    <property type="protein sequence ID" value="CCX34471.1"/>
    <property type="molecule type" value="Genomic_DNA"/>
</dbReference>
<evidence type="ECO:0000256" key="1">
    <source>
        <dbReference type="SAM" id="Coils"/>
    </source>
</evidence>
<organism evidence="2 3">
    <name type="scientific">Pyronema omphalodes (strain CBS 100304)</name>
    <name type="common">Pyronema confluens</name>
    <dbReference type="NCBI Taxonomy" id="1076935"/>
    <lineage>
        <taxon>Eukaryota</taxon>
        <taxon>Fungi</taxon>
        <taxon>Dikarya</taxon>
        <taxon>Ascomycota</taxon>
        <taxon>Pezizomycotina</taxon>
        <taxon>Pezizomycetes</taxon>
        <taxon>Pezizales</taxon>
        <taxon>Pyronemataceae</taxon>
        <taxon>Pyronema</taxon>
    </lineage>
</organism>
<evidence type="ECO:0000313" key="2">
    <source>
        <dbReference type="EMBL" id="CCX34471.1"/>
    </source>
</evidence>
<dbReference type="AlphaFoldDB" id="U4LQL7"/>
<sequence length="212" mass="24579">MVLFIFGAVVDFFSRNIDRIFKRKPKPTGWYQLDMERGGVWQPESPASSNSVENISKVPGAWGTSRVWDDLRRDQGALSRERDNLDAEKAAWKLECSRIKEEQKALEKERQRFQEEKASFFTEREKWNKEKHAQEKSRKDLETILKSFIKKSQQNTEVIANLRRGIEMRQMINNPTPPASPTTEKMNAAAHLPSCGSEKRRIEPRVQTAMVA</sequence>
<keyword evidence="3" id="KW-1185">Reference proteome</keyword>
<reference evidence="2 3" key="1">
    <citation type="journal article" date="2013" name="PLoS Genet.">
        <title>The genome and development-dependent transcriptomes of Pyronema confluens: a window into fungal evolution.</title>
        <authorList>
            <person name="Traeger S."/>
            <person name="Altegoer F."/>
            <person name="Freitag M."/>
            <person name="Gabaldon T."/>
            <person name="Kempken F."/>
            <person name="Kumar A."/>
            <person name="Marcet-Houben M."/>
            <person name="Poggeler S."/>
            <person name="Stajich J.E."/>
            <person name="Nowrousian M."/>
        </authorList>
    </citation>
    <scope>NUCLEOTIDE SEQUENCE [LARGE SCALE GENOMIC DNA]</scope>
    <source>
        <strain evidence="3">CBS 100304</strain>
        <tissue evidence="2">Vegetative mycelium</tissue>
    </source>
</reference>
<name>U4LQL7_PYROM</name>
<accession>U4LQL7</accession>
<protein>
    <submittedName>
        <fullName evidence="2">Uncharacterized protein</fullName>
    </submittedName>
</protein>
<gene>
    <name evidence="2" type="ORF">PCON_03735</name>
</gene>
<dbReference type="Proteomes" id="UP000018144">
    <property type="component" value="Unassembled WGS sequence"/>
</dbReference>
<dbReference type="OrthoDB" id="5337824at2759"/>
<proteinExistence type="predicted"/>
<evidence type="ECO:0000313" key="3">
    <source>
        <dbReference type="Proteomes" id="UP000018144"/>
    </source>
</evidence>